<keyword evidence="5" id="KW-0812">Transmembrane</keyword>
<gene>
    <name evidence="9" type="ORF">HKW67_21210</name>
</gene>
<dbReference type="GO" id="GO:0015288">
    <property type="term" value="F:porin activity"/>
    <property type="evidence" value="ECO:0007669"/>
    <property type="project" value="TreeGrafter"/>
</dbReference>
<dbReference type="RefSeq" id="WP_171227298.1">
    <property type="nucleotide sequence ID" value="NZ_CP053085.1"/>
</dbReference>
<evidence type="ECO:0000256" key="3">
    <source>
        <dbReference type="ARBA" id="ARBA00022448"/>
    </source>
</evidence>
<keyword evidence="8" id="KW-0175">Coiled coil</keyword>
<keyword evidence="4" id="KW-1134">Transmembrane beta strand</keyword>
<evidence type="ECO:0000256" key="8">
    <source>
        <dbReference type="SAM" id="Coils"/>
    </source>
</evidence>
<protein>
    <submittedName>
        <fullName evidence="9">TolC family protein</fullName>
    </submittedName>
</protein>
<keyword evidence="3" id="KW-0813">Transport</keyword>
<dbReference type="PANTHER" id="PTHR30026:SF20">
    <property type="entry name" value="OUTER MEMBRANE PROTEIN TOLC"/>
    <property type="match status" value="1"/>
</dbReference>
<reference evidence="9 10" key="1">
    <citation type="submission" date="2020-05" db="EMBL/GenBank/DDBJ databases">
        <title>Complete genome sequence of Gemmatimonas greenlandica TET16.</title>
        <authorList>
            <person name="Zeng Y."/>
        </authorList>
    </citation>
    <scope>NUCLEOTIDE SEQUENCE [LARGE SCALE GENOMIC DNA]</scope>
    <source>
        <strain evidence="9 10">TET16</strain>
    </source>
</reference>
<dbReference type="Proteomes" id="UP000500938">
    <property type="component" value="Chromosome"/>
</dbReference>
<dbReference type="SUPFAM" id="SSF56954">
    <property type="entry name" value="Outer membrane efflux proteins (OEP)"/>
    <property type="match status" value="1"/>
</dbReference>
<evidence type="ECO:0000256" key="2">
    <source>
        <dbReference type="ARBA" id="ARBA00007613"/>
    </source>
</evidence>
<keyword evidence="6" id="KW-0472">Membrane</keyword>
<dbReference type="Pfam" id="PF02321">
    <property type="entry name" value="OEP"/>
    <property type="match status" value="2"/>
</dbReference>
<sequence>MSPLVLRSRGARLRRGATAAVCVVLAELVTVIIPTPISAQSMAKAMGDAQAPVALTMDMVVRRAVAQSAAVAVAQQQVSAAGARVKQARSALLPQVNASAVRSQWTRNSAEFGFVMRDAGGQPLLNPPGEILGPIRALDVRATITQPLLDPAAIAQVRAAQSAQVTAEAATGAATSKAATAAAHAFISVLRSAAQLSAITEDSSMAAELAADAARRQAAGLAIALDVTRADAQVVGTRAALVAARAQRARADLNLKRAMGLAVDATLVLADSLGAFARSGDEPSGIPTAADSDRLRLAVASALRTRDDMRSADAQVTAARRVRSALRAEYLPTLSVVADRGALGTTRNRLLPTYSWGVQLSVPIFDGLRRLRRVDEQEALLQITAIIRRDLEEQVELEVREARLAEATAQAAVEAANERLTLAVRELDQTLDRFKAGVVGNAEVITAQASLSAARVQRIERLAEMAAARIDARYARGEPQGSRN</sequence>
<proteinExistence type="inferred from homology"/>
<dbReference type="KEGG" id="ggr:HKW67_21210"/>
<dbReference type="GO" id="GO:1990281">
    <property type="term" value="C:efflux pump complex"/>
    <property type="evidence" value="ECO:0007669"/>
    <property type="project" value="TreeGrafter"/>
</dbReference>
<comment type="similarity">
    <text evidence="2">Belongs to the outer membrane factor (OMF) (TC 1.B.17) family.</text>
</comment>
<keyword evidence="10" id="KW-1185">Reference proteome</keyword>
<evidence type="ECO:0000313" key="9">
    <source>
        <dbReference type="EMBL" id="QJR37862.1"/>
    </source>
</evidence>
<dbReference type="GO" id="GO:0015562">
    <property type="term" value="F:efflux transmembrane transporter activity"/>
    <property type="evidence" value="ECO:0007669"/>
    <property type="project" value="InterPro"/>
</dbReference>
<evidence type="ECO:0000256" key="6">
    <source>
        <dbReference type="ARBA" id="ARBA00023136"/>
    </source>
</evidence>
<name>A0A6M4IYA3_9BACT</name>
<evidence type="ECO:0000256" key="4">
    <source>
        <dbReference type="ARBA" id="ARBA00022452"/>
    </source>
</evidence>
<dbReference type="AlphaFoldDB" id="A0A6M4IYA3"/>
<dbReference type="PANTHER" id="PTHR30026">
    <property type="entry name" value="OUTER MEMBRANE PROTEIN TOLC"/>
    <property type="match status" value="1"/>
</dbReference>
<evidence type="ECO:0000313" key="10">
    <source>
        <dbReference type="Proteomes" id="UP000500938"/>
    </source>
</evidence>
<evidence type="ECO:0000256" key="5">
    <source>
        <dbReference type="ARBA" id="ARBA00022692"/>
    </source>
</evidence>
<dbReference type="Gene3D" id="1.20.1600.10">
    <property type="entry name" value="Outer membrane efflux proteins (OEP)"/>
    <property type="match status" value="1"/>
</dbReference>
<dbReference type="InterPro" id="IPR051906">
    <property type="entry name" value="TolC-like"/>
</dbReference>
<dbReference type="GO" id="GO:0009279">
    <property type="term" value="C:cell outer membrane"/>
    <property type="evidence" value="ECO:0007669"/>
    <property type="project" value="UniProtKB-SubCell"/>
</dbReference>
<evidence type="ECO:0000256" key="1">
    <source>
        <dbReference type="ARBA" id="ARBA00004442"/>
    </source>
</evidence>
<keyword evidence="7" id="KW-0998">Cell outer membrane</keyword>
<evidence type="ECO:0000256" key="7">
    <source>
        <dbReference type="ARBA" id="ARBA00023237"/>
    </source>
</evidence>
<dbReference type="EMBL" id="CP053085">
    <property type="protein sequence ID" value="QJR37862.1"/>
    <property type="molecule type" value="Genomic_DNA"/>
</dbReference>
<dbReference type="InterPro" id="IPR003423">
    <property type="entry name" value="OMP_efflux"/>
</dbReference>
<accession>A0A6M4IYA3</accession>
<comment type="subcellular location">
    <subcellularLocation>
        <location evidence="1">Cell outer membrane</location>
    </subcellularLocation>
</comment>
<feature type="coiled-coil region" evidence="8">
    <location>
        <begin position="388"/>
        <end position="433"/>
    </location>
</feature>
<organism evidence="9 10">
    <name type="scientific">Gemmatimonas groenlandica</name>
    <dbReference type="NCBI Taxonomy" id="2732249"/>
    <lineage>
        <taxon>Bacteria</taxon>
        <taxon>Pseudomonadati</taxon>
        <taxon>Gemmatimonadota</taxon>
        <taxon>Gemmatimonadia</taxon>
        <taxon>Gemmatimonadales</taxon>
        <taxon>Gemmatimonadaceae</taxon>
        <taxon>Gemmatimonas</taxon>
    </lineage>
</organism>